<feature type="region of interest" description="Disordered" evidence="1">
    <location>
        <begin position="131"/>
        <end position="190"/>
    </location>
</feature>
<feature type="region of interest" description="Disordered" evidence="1">
    <location>
        <begin position="81"/>
        <end position="111"/>
    </location>
</feature>
<reference evidence="2 3" key="1">
    <citation type="submission" date="2017-12" db="EMBL/GenBank/DDBJ databases">
        <title>Comparative genomics of Botrytis spp.</title>
        <authorList>
            <person name="Valero-Jimenez C.A."/>
            <person name="Tapia P."/>
            <person name="Veloso J."/>
            <person name="Silva-Moreno E."/>
            <person name="Staats M."/>
            <person name="Valdes J.H."/>
            <person name="Van Kan J.A.L."/>
        </authorList>
    </citation>
    <scope>NUCLEOTIDE SEQUENCE [LARGE SCALE GENOMIC DNA]</scope>
    <source>
        <strain evidence="2 3">MUCL3349</strain>
    </source>
</reference>
<feature type="compositionally biased region" description="Polar residues" evidence="1">
    <location>
        <begin position="91"/>
        <end position="104"/>
    </location>
</feature>
<keyword evidence="3" id="KW-1185">Reference proteome</keyword>
<evidence type="ECO:0008006" key="4">
    <source>
        <dbReference type="Google" id="ProtNLM"/>
    </source>
</evidence>
<dbReference type="AlphaFoldDB" id="A0A4Z1K5S7"/>
<protein>
    <recommendedName>
        <fullName evidence="4">Heterokaryon incompatibility domain-containing protein</fullName>
    </recommendedName>
</protein>
<proteinExistence type="predicted"/>
<feature type="compositionally biased region" description="Acidic residues" evidence="1">
    <location>
        <begin position="149"/>
        <end position="161"/>
    </location>
</feature>
<dbReference type="Proteomes" id="UP000297280">
    <property type="component" value="Unassembled WGS sequence"/>
</dbReference>
<comment type="caution">
    <text evidence="2">The sequence shown here is derived from an EMBL/GenBank/DDBJ whole genome shotgun (WGS) entry which is preliminary data.</text>
</comment>
<accession>A0A4Z1K5S7</accession>
<evidence type="ECO:0000313" key="3">
    <source>
        <dbReference type="Proteomes" id="UP000297280"/>
    </source>
</evidence>
<name>A0A4Z1K5S7_9HELO</name>
<organism evidence="2 3">
    <name type="scientific">Botrytis porri</name>
    <dbReference type="NCBI Taxonomy" id="87229"/>
    <lineage>
        <taxon>Eukaryota</taxon>
        <taxon>Fungi</taxon>
        <taxon>Dikarya</taxon>
        <taxon>Ascomycota</taxon>
        <taxon>Pezizomycotina</taxon>
        <taxon>Leotiomycetes</taxon>
        <taxon>Helotiales</taxon>
        <taxon>Sclerotiniaceae</taxon>
        <taxon>Botrytis</taxon>
    </lineage>
</organism>
<sequence>MRYILWTMSSAEKRLGVDGDDEIVGTRDLGLELGATDSDAVGRLSSGAIRTDAVEVGGVCEAQERGNAEMLVEVDGKDMYENQGIEDGSNDYPSTNNSSHSPDQNFGIESGADGLRKEASRGNEGHEIVGAHVIDDSDRHNASSGSNLDVDEYDDDDDDDGVYLREHEESEEEENEGEESSGDCCSDHPDILSRSEIDSPRFVRWPIECSQVAEETCTEISAHYNAMSELEASASGGCPLCALFVSKLYLSWENHNSRAHAAGNHLPPDQLKPYRMTLERNSGISYNLHEGELLWNISLDFWMVKDGIRGRESAYAMIVLDNTLDSEHRTREYHTNTDLGQNAWESFQLGCTKESTDLVRAWLRECCLGHSACRQQEKASALPTRLIKIDSQEIRLCKSANENCSNWRAPSWSWAAVKQPVSISSDETVVTEAYIEITKVDVTLEHDDPFGGVKRGVLNVRSRSMIIYKIKSPFDKYSGRSIGKISIRRYALKWDYTDCGSEGFWNSILILPVGILKAAGTEYIRIEGILLRHTGQEDGQYERLGHFMVLKMDPHYELICRAMNLAQDEQFRELGLGDALPSEKDYISTDVDEDGITWYAVSIV</sequence>
<gene>
    <name evidence="2" type="ORF">BPOR_1232g00010</name>
</gene>
<feature type="compositionally biased region" description="Acidic residues" evidence="1">
    <location>
        <begin position="169"/>
        <end position="181"/>
    </location>
</feature>
<dbReference type="EMBL" id="PQXO01001225">
    <property type="protein sequence ID" value="TGO81275.1"/>
    <property type="molecule type" value="Genomic_DNA"/>
</dbReference>
<evidence type="ECO:0000256" key="1">
    <source>
        <dbReference type="SAM" id="MobiDB-lite"/>
    </source>
</evidence>
<evidence type="ECO:0000313" key="2">
    <source>
        <dbReference type="EMBL" id="TGO81275.1"/>
    </source>
</evidence>
<feature type="compositionally biased region" description="Basic and acidic residues" evidence="1">
    <location>
        <begin position="131"/>
        <end position="141"/>
    </location>
</feature>